<dbReference type="GO" id="GO:0006793">
    <property type="term" value="P:phosphorus metabolic process"/>
    <property type="evidence" value="ECO:0007669"/>
    <property type="project" value="UniProtKB-ARBA"/>
</dbReference>
<name>A0A2H3KQD2_9CHLR</name>
<proteinExistence type="predicted"/>
<reference evidence="2 3" key="1">
    <citation type="submission" date="2016-05" db="EMBL/GenBank/DDBJ databases">
        <authorList>
            <person name="Lavstsen T."/>
            <person name="Jespersen J.S."/>
        </authorList>
    </citation>
    <scope>NUCLEOTIDE SEQUENCE [LARGE SCALE GENOMIC DNA]</scope>
    <source>
        <strain evidence="2 3">B7-9</strain>
    </source>
</reference>
<evidence type="ECO:0000259" key="1">
    <source>
        <dbReference type="PROSITE" id="PS50035"/>
    </source>
</evidence>
<protein>
    <recommendedName>
        <fullName evidence="1">PLD phosphodiesterase domain-containing protein</fullName>
    </recommendedName>
</protein>
<evidence type="ECO:0000313" key="2">
    <source>
        <dbReference type="EMBL" id="PDW00584.1"/>
    </source>
</evidence>
<sequence>MRTKKAAQQQEGPLFRELDERPKLQIVQASFVAQQEASFPELIAGYDSLRVLTYSNSVAIINHAAAALADIEIVFGREDILNGMAQYLHYQEFLLRDLITERTAHVHIRQKIESGALRLYVVQEMISHEKLFLLEGSAGHRVITGSANFSDAAFTGTQNESYLCFDNDPGAWDYFCAKYEHIRQRSATSIAKTAVLDDVIDIEKLPALSAGRPGGEVPKIIIVSDRSPAPTPVQKALSQKTPKHYTGLSSVLTTEHGVVRLDRGTTSRVVQYVRSNSRTETENTEEYLSIYRERSEVVLSGQPYALVPPPAAVQADVDGLTEYFKGFTQFRGGDPARLARDYFTFMSWLYVGPFICDFRNRALARDEYLMDYPIFGVLYGKSNCGKSELIRTLLVSMFGREGFLPNDWLTKSNIPGLREQNRRYPMVFDDLDRTRFDNHVNALIKDDSVQLREYPITVLSMNAEKDTFETEIRKRSLIIYTGASLPDHTGESRKLASQIKKIKRALGTALYREYLRRVLEQLQDEPPTDILAFSSTILVEIFAEHRQGALPAWCRTVSMNDYVQAKHDKVKDELGQLYRHKPSAWSIQAGKVILKLDDIVSARKLRKDIPDYLINPGSQGDVIIFTQADLETFLDTPLLQPGEPMSMWQHMLLRWKRSR</sequence>
<dbReference type="OrthoDB" id="78158at2"/>
<dbReference type="Gene3D" id="3.30.870.10">
    <property type="entry name" value="Endonuclease Chain A"/>
    <property type="match status" value="1"/>
</dbReference>
<keyword evidence="3" id="KW-1185">Reference proteome</keyword>
<gene>
    <name evidence="2" type="ORF">A9Q02_09345</name>
</gene>
<dbReference type="RefSeq" id="WP_097650912.1">
    <property type="nucleotide sequence ID" value="NZ_LYXE01000036.1"/>
</dbReference>
<dbReference type="InterPro" id="IPR001736">
    <property type="entry name" value="PLipase_D/transphosphatidylase"/>
</dbReference>
<organism evidence="2 3">
    <name type="scientific">Candidatus Chloroploca asiatica</name>
    <dbReference type="NCBI Taxonomy" id="1506545"/>
    <lineage>
        <taxon>Bacteria</taxon>
        <taxon>Bacillati</taxon>
        <taxon>Chloroflexota</taxon>
        <taxon>Chloroflexia</taxon>
        <taxon>Chloroflexales</taxon>
        <taxon>Chloroflexineae</taxon>
        <taxon>Oscillochloridaceae</taxon>
        <taxon>Candidatus Chloroploca</taxon>
    </lineage>
</organism>
<accession>A0A2H3KQD2</accession>
<feature type="domain" description="PLD phosphodiesterase" evidence="1">
    <location>
        <begin position="123"/>
        <end position="153"/>
    </location>
</feature>
<dbReference type="PROSITE" id="PS50035">
    <property type="entry name" value="PLD"/>
    <property type="match status" value="1"/>
</dbReference>
<comment type="caution">
    <text evidence="2">The sequence shown here is derived from an EMBL/GenBank/DDBJ whole genome shotgun (WGS) entry which is preliminary data.</text>
</comment>
<dbReference type="AlphaFoldDB" id="A0A2H3KQD2"/>
<dbReference type="GO" id="GO:0003824">
    <property type="term" value="F:catalytic activity"/>
    <property type="evidence" value="ECO:0007669"/>
    <property type="project" value="InterPro"/>
</dbReference>
<dbReference type="EMBL" id="LYXE01000036">
    <property type="protein sequence ID" value="PDW00584.1"/>
    <property type="molecule type" value="Genomic_DNA"/>
</dbReference>
<evidence type="ECO:0000313" key="3">
    <source>
        <dbReference type="Proteomes" id="UP000220922"/>
    </source>
</evidence>
<dbReference type="Proteomes" id="UP000220922">
    <property type="component" value="Unassembled WGS sequence"/>
</dbReference>